<dbReference type="EMBL" id="MU250527">
    <property type="protein sequence ID" value="KAG7449796.1"/>
    <property type="molecule type" value="Genomic_DNA"/>
</dbReference>
<protein>
    <submittedName>
        <fullName evidence="1">Uncharacterized protein</fullName>
    </submittedName>
</protein>
<keyword evidence="2" id="KW-1185">Reference proteome</keyword>
<evidence type="ECO:0000313" key="2">
    <source>
        <dbReference type="Proteomes" id="UP000812287"/>
    </source>
</evidence>
<reference evidence="1" key="1">
    <citation type="submission" date="2020-11" db="EMBL/GenBank/DDBJ databases">
        <title>Adaptations for nitrogen fixation in a non-lichenized fungal sporocarp promotes dispersal by wood-feeding termites.</title>
        <authorList>
            <consortium name="DOE Joint Genome Institute"/>
            <person name="Koch R.A."/>
            <person name="Yoon G."/>
            <person name="Arayal U."/>
            <person name="Lail K."/>
            <person name="Amirebrahimi M."/>
            <person name="Labutti K."/>
            <person name="Lipzen A."/>
            <person name="Riley R."/>
            <person name="Barry K."/>
            <person name="Henrissat B."/>
            <person name="Grigoriev I.V."/>
            <person name="Herr J.R."/>
            <person name="Aime M.C."/>
        </authorList>
    </citation>
    <scope>NUCLEOTIDE SEQUENCE</scope>
    <source>
        <strain evidence="1">MCA 3950</strain>
    </source>
</reference>
<dbReference type="AlphaFoldDB" id="A0A9P8AW51"/>
<evidence type="ECO:0000313" key="1">
    <source>
        <dbReference type="EMBL" id="KAG7449796.1"/>
    </source>
</evidence>
<organism evidence="1 2">
    <name type="scientific">Guyanagaster necrorhizus</name>
    <dbReference type="NCBI Taxonomy" id="856835"/>
    <lineage>
        <taxon>Eukaryota</taxon>
        <taxon>Fungi</taxon>
        <taxon>Dikarya</taxon>
        <taxon>Basidiomycota</taxon>
        <taxon>Agaricomycotina</taxon>
        <taxon>Agaricomycetes</taxon>
        <taxon>Agaricomycetidae</taxon>
        <taxon>Agaricales</taxon>
        <taxon>Marasmiineae</taxon>
        <taxon>Physalacriaceae</taxon>
        <taxon>Guyanagaster</taxon>
    </lineage>
</organism>
<dbReference type="Proteomes" id="UP000812287">
    <property type="component" value="Unassembled WGS sequence"/>
</dbReference>
<accession>A0A9P8AW51</accession>
<dbReference type="OrthoDB" id="3258141at2759"/>
<dbReference type="GeneID" id="66107827"/>
<name>A0A9P8AW51_9AGAR</name>
<comment type="caution">
    <text evidence="1">The sequence shown here is derived from an EMBL/GenBank/DDBJ whole genome shotgun (WGS) entry which is preliminary data.</text>
</comment>
<gene>
    <name evidence="1" type="ORF">BT62DRAFT_928528</name>
</gene>
<proteinExistence type="predicted"/>
<dbReference type="RefSeq" id="XP_043043296.1">
    <property type="nucleotide sequence ID" value="XM_043185530.1"/>
</dbReference>
<sequence>MIPHKGKIAVDDFVVELFKTLGYVCRERVACMRVDLPLLICGEDKDAKTDVCIFDRSQNDILLLVQEDKRLEHRDPINARAQLVAEAVGAFNENNAQREAIGLPPMVEKVSYFVSLSTLFWRSFFLGHAQHCHGGDVAHVL</sequence>